<dbReference type="EMBL" id="LFJJ01000160">
    <property type="protein sequence ID" value="KND59100.1"/>
    <property type="molecule type" value="Genomic_DNA"/>
</dbReference>
<dbReference type="RefSeq" id="WP_083452295.1">
    <property type="nucleotide sequence ID" value="NZ_LFJJ01000160.1"/>
</dbReference>
<organism evidence="2 3">
    <name type="scientific">Candidatus Burkholderia verschuerenii</name>
    <dbReference type="NCBI Taxonomy" id="242163"/>
    <lineage>
        <taxon>Bacteria</taxon>
        <taxon>Pseudomonadati</taxon>
        <taxon>Pseudomonadota</taxon>
        <taxon>Betaproteobacteria</taxon>
        <taxon>Burkholderiales</taxon>
        <taxon>Burkholderiaceae</taxon>
        <taxon>Burkholderia</taxon>
    </lineage>
</organism>
<proteinExistence type="predicted"/>
<dbReference type="AlphaFoldDB" id="A0A0L0MA08"/>
<reference evidence="3" key="1">
    <citation type="submission" date="2015-06" db="EMBL/GenBank/DDBJ databases">
        <title>Comparative genomics of Burkholderia leaf nodule symbionts.</title>
        <authorList>
            <person name="Carlier A."/>
            <person name="Eberl L."/>
            <person name="Pinto-Carbo M."/>
        </authorList>
    </citation>
    <scope>NUCLEOTIDE SEQUENCE [LARGE SCALE GENOMIC DNA]</scope>
    <source>
        <strain evidence="3">UZHbot4</strain>
    </source>
</reference>
<dbReference type="Proteomes" id="UP000036959">
    <property type="component" value="Unassembled WGS sequence"/>
</dbReference>
<protein>
    <submittedName>
        <fullName evidence="2">Uncharacterized protein</fullName>
    </submittedName>
</protein>
<gene>
    <name evidence="2" type="ORF">BVER_05035c</name>
</gene>
<keyword evidence="3" id="KW-1185">Reference proteome</keyword>
<accession>A0A0L0MA08</accession>
<evidence type="ECO:0000313" key="3">
    <source>
        <dbReference type="Proteomes" id="UP000036959"/>
    </source>
</evidence>
<name>A0A0L0MA08_9BURK</name>
<sequence>MKRGHDNAGGAEPRQRRPAQLAERELQYLELILSNFDERDAENSRLPTSYWDMRVAQLDAEYELIPAQCQRVALLQRKLALLEAALEQAASFAMVSDTLHEDDIKHAAA</sequence>
<comment type="caution">
    <text evidence="2">The sequence shown here is derived from an EMBL/GenBank/DDBJ whole genome shotgun (WGS) entry which is preliminary data.</text>
</comment>
<dbReference type="PATRIC" id="fig|242163.4.peg.1786"/>
<evidence type="ECO:0000256" key="1">
    <source>
        <dbReference type="SAM" id="MobiDB-lite"/>
    </source>
</evidence>
<evidence type="ECO:0000313" key="2">
    <source>
        <dbReference type="EMBL" id="KND59100.1"/>
    </source>
</evidence>
<feature type="region of interest" description="Disordered" evidence="1">
    <location>
        <begin position="1"/>
        <end position="20"/>
    </location>
</feature>